<accession>A0A565BL26</accession>
<dbReference type="OrthoDB" id="1600564at2759"/>
<dbReference type="Pfam" id="PF00657">
    <property type="entry name" value="Lipase_GDSL"/>
    <property type="match status" value="1"/>
</dbReference>
<evidence type="ECO:0000256" key="2">
    <source>
        <dbReference type="ARBA" id="ARBA00022801"/>
    </source>
</evidence>
<evidence type="ECO:0008006" key="7">
    <source>
        <dbReference type="Google" id="ProtNLM"/>
    </source>
</evidence>
<reference evidence="5" key="1">
    <citation type="submission" date="2019-07" db="EMBL/GenBank/DDBJ databases">
        <authorList>
            <person name="Dittberner H."/>
        </authorList>
    </citation>
    <scope>NUCLEOTIDE SEQUENCE [LARGE SCALE GENOMIC DNA]</scope>
</reference>
<dbReference type="EMBL" id="CABITT030000004">
    <property type="protein sequence ID" value="VVB02316.1"/>
    <property type="molecule type" value="Genomic_DNA"/>
</dbReference>
<dbReference type="Proteomes" id="UP000489600">
    <property type="component" value="Unassembled WGS sequence"/>
</dbReference>
<name>A0A565BL26_9BRAS</name>
<dbReference type="InterPro" id="IPR036514">
    <property type="entry name" value="SGNH_hydro_sf"/>
</dbReference>
<sequence>MFGFKPKTLFVFGDSYADTGNTPVTISASWRFPYGITFPGKPAGRFSDGRVSTDYLDYSSADLNSSVALFSIVGNDYLTYDKFNGTQQGRPALIRRVVKQILLDVKRIKDLGVRKVIVALSPPQKCVPLIVTPKGCDINDTSTSLHNSLLRAGLIKLNVEKNDKSFLMFDLYNAFVTIFKNKGVPGVSTFSEPLKACCVGTKPGNSCGTVGKRGEKLFSLCKDPSSFFFWDDVHVSDQGWRSIFSVLNFT</sequence>
<keyword evidence="3" id="KW-0442">Lipid degradation</keyword>
<proteinExistence type="inferred from homology"/>
<protein>
    <recommendedName>
        <fullName evidence="7">SGNH hydrolase-type esterase domain-containing protein</fullName>
    </recommendedName>
</protein>
<evidence type="ECO:0000256" key="1">
    <source>
        <dbReference type="ARBA" id="ARBA00008668"/>
    </source>
</evidence>
<dbReference type="InterPro" id="IPR001087">
    <property type="entry name" value="GDSL"/>
</dbReference>
<evidence type="ECO:0000256" key="3">
    <source>
        <dbReference type="ARBA" id="ARBA00022963"/>
    </source>
</evidence>
<dbReference type="AlphaFoldDB" id="A0A565BL26"/>
<organism evidence="5 6">
    <name type="scientific">Arabis nemorensis</name>
    <dbReference type="NCBI Taxonomy" id="586526"/>
    <lineage>
        <taxon>Eukaryota</taxon>
        <taxon>Viridiplantae</taxon>
        <taxon>Streptophyta</taxon>
        <taxon>Embryophyta</taxon>
        <taxon>Tracheophyta</taxon>
        <taxon>Spermatophyta</taxon>
        <taxon>Magnoliopsida</taxon>
        <taxon>eudicotyledons</taxon>
        <taxon>Gunneridae</taxon>
        <taxon>Pentapetalae</taxon>
        <taxon>rosids</taxon>
        <taxon>malvids</taxon>
        <taxon>Brassicales</taxon>
        <taxon>Brassicaceae</taxon>
        <taxon>Arabideae</taxon>
        <taxon>Arabis</taxon>
    </lineage>
</organism>
<dbReference type="PANTHER" id="PTHR46020">
    <property type="entry name" value="OSJNBB0059K02.9 PROTEIN"/>
    <property type="match status" value="1"/>
</dbReference>
<comment type="similarity">
    <text evidence="1">Belongs to the 'GDSL' lipolytic enzyme family.</text>
</comment>
<evidence type="ECO:0000256" key="4">
    <source>
        <dbReference type="ARBA" id="ARBA00023098"/>
    </source>
</evidence>
<keyword evidence="2" id="KW-0378">Hydrolase</keyword>
<dbReference type="Gene3D" id="3.40.50.1110">
    <property type="entry name" value="SGNH hydrolase"/>
    <property type="match status" value="2"/>
</dbReference>
<evidence type="ECO:0000313" key="5">
    <source>
        <dbReference type="EMBL" id="VVB02316.1"/>
    </source>
</evidence>
<keyword evidence="6" id="KW-1185">Reference proteome</keyword>
<gene>
    <name evidence="5" type="ORF">ANE_LOCUS12760</name>
</gene>
<comment type="caution">
    <text evidence="5">The sequence shown here is derived from an EMBL/GenBank/DDBJ whole genome shotgun (WGS) entry which is preliminary data.</text>
</comment>
<dbReference type="SUPFAM" id="SSF52266">
    <property type="entry name" value="SGNH hydrolase"/>
    <property type="match status" value="1"/>
</dbReference>
<dbReference type="PANTHER" id="PTHR46020:SF5">
    <property type="entry name" value="GENOME ASSEMBLY, CHROMOSOME: A03"/>
    <property type="match status" value="1"/>
</dbReference>
<evidence type="ECO:0000313" key="6">
    <source>
        <dbReference type="Proteomes" id="UP000489600"/>
    </source>
</evidence>
<keyword evidence="4" id="KW-0443">Lipid metabolism</keyword>
<dbReference type="GO" id="GO:0016042">
    <property type="term" value="P:lipid catabolic process"/>
    <property type="evidence" value="ECO:0007669"/>
    <property type="project" value="UniProtKB-KW"/>
</dbReference>
<dbReference type="GO" id="GO:0016788">
    <property type="term" value="F:hydrolase activity, acting on ester bonds"/>
    <property type="evidence" value="ECO:0007669"/>
    <property type="project" value="InterPro"/>
</dbReference>